<keyword evidence="17" id="KW-1185">Reference proteome</keyword>
<evidence type="ECO:0008006" key="18">
    <source>
        <dbReference type="Google" id="ProtNLM"/>
    </source>
</evidence>
<evidence type="ECO:0000313" key="16">
    <source>
        <dbReference type="EMBL" id="CAH0484525.1"/>
    </source>
</evidence>
<gene>
    <name evidence="16" type="ORF">PFR001_LOCUS281</name>
</gene>
<evidence type="ECO:0000256" key="13">
    <source>
        <dbReference type="SAM" id="Phobius"/>
    </source>
</evidence>
<feature type="domain" description="Inward rectifier potassium channel C-terminal" evidence="15">
    <location>
        <begin position="417"/>
        <end position="571"/>
    </location>
</feature>
<keyword evidence="7 13" id="KW-1133">Transmembrane helix</keyword>
<dbReference type="InterPro" id="IPR013099">
    <property type="entry name" value="K_chnl_dom"/>
</dbReference>
<dbReference type="SUPFAM" id="SSF81324">
    <property type="entry name" value="Voltage-gated potassium channels"/>
    <property type="match status" value="2"/>
</dbReference>
<feature type="transmembrane region" description="Helical" evidence="13">
    <location>
        <begin position="319"/>
        <end position="346"/>
    </location>
</feature>
<name>A0ABN8BRX5_9STRA</name>
<evidence type="ECO:0000256" key="8">
    <source>
        <dbReference type="ARBA" id="ARBA00023065"/>
    </source>
</evidence>
<dbReference type="Gene3D" id="2.60.40.1400">
    <property type="entry name" value="G protein-activated inward rectifier potassium channel 1"/>
    <property type="match status" value="2"/>
</dbReference>
<keyword evidence="8 11" id="KW-0406">Ion transport</keyword>
<feature type="domain" description="Potassium channel" evidence="14">
    <location>
        <begin position="748"/>
        <end position="827"/>
    </location>
</feature>
<feature type="transmembrane region" description="Helical" evidence="13">
    <location>
        <begin position="383"/>
        <end position="405"/>
    </location>
</feature>
<comment type="caution">
    <text evidence="16">The sequence shown here is derived from an EMBL/GenBank/DDBJ whole genome shotgun (WGS) entry which is preliminary data.</text>
</comment>
<evidence type="ECO:0000256" key="3">
    <source>
        <dbReference type="ARBA" id="ARBA00022538"/>
    </source>
</evidence>
<keyword evidence="9 13" id="KW-0472">Membrane</keyword>
<keyword evidence="3 11" id="KW-0633">Potassium transport</keyword>
<dbReference type="Pfam" id="PF17655">
    <property type="entry name" value="IRK_C"/>
    <property type="match status" value="2"/>
</dbReference>
<evidence type="ECO:0000256" key="10">
    <source>
        <dbReference type="ARBA" id="ARBA00023303"/>
    </source>
</evidence>
<evidence type="ECO:0000256" key="2">
    <source>
        <dbReference type="ARBA" id="ARBA00022448"/>
    </source>
</evidence>
<dbReference type="Gene3D" id="1.10.287.70">
    <property type="match status" value="2"/>
</dbReference>
<dbReference type="Pfam" id="PF07885">
    <property type="entry name" value="Ion_trans_2"/>
    <property type="match status" value="1"/>
</dbReference>
<comment type="subcellular location">
    <subcellularLocation>
        <location evidence="1 11">Membrane</location>
        <topology evidence="1 11">Multi-pass membrane protein</topology>
    </subcellularLocation>
</comment>
<feature type="domain" description="Inward rectifier potassium channel C-terminal" evidence="15">
    <location>
        <begin position="907"/>
        <end position="1001"/>
    </location>
</feature>
<keyword evidence="4 11" id="KW-0812">Transmembrane</keyword>
<sequence length="1037" mass="114995">MLAASFFSLRPRCGSLGSLAIGRTRRLQQIRLNGFVCRALGTSASDSKDQKLKTTILDRVVDKLNDSIRNYPGETISVLFASDILSIGAMYGAISMAGIEFSPEFALAFAASRPFRRFRLPLDLVVAAGVAKAFPAFSRVRLSDLTRALPNRTSASASSAILKSGIMAKAMDTAKRVCALYGLIKQGVDLMPILACLGVEEVGSALGGYAAAVVLSSALYPATLGVSGYIAPVVAKLRRTALSQLWQCTSPHFTVGTAVSKRSSIGICELNVWQGTRLDDDVARSGRPLLRPNLPVIKCKNWTQRRFPGHLYHLVSMGWISLLCVFVGVYIFVVGLFALLFAACNGMNPESPGNPRNFFNLSLQTLSSTGYGVLYPVSACSRWISMVESFVSMLLTSFMTGVTFVKFARPHPRILLSDVFTVSQGENGLEMRFRVANEKPRVSNSDITDIGFKLILMRIETGRQDEKRLCYYDLKLERARLISLRLEVELVHNIAGSSPFFKKTLDDLARSDFIIILLVSGLDENLHDMVYTKQEYSQEAMRWGARFLPALNWDYHHKFIKFDLGKISAVAPVPIDLNDGLSSNVDVTCSPEKEEYDLLTSCNEVGNVDIEHASQHSSRCFQADRASPSRLVEDTPFELGNDYDDGAAAREASKGCQRDEDKPDGSSSSNGMAQVGRHVMQRDSLLSYWSLDDEYAWGEKLGDHSMSILQRKIRVKNRSHSFLLKGVYQRALEASWPSLLLSLVLAYLWVVATLALLISISIHDPLDQREQNGFTNKFGEVFFFCVQTISTVGYGALSPRQDSDAANFFVFLLVFSGVFVSTLVTGITWAKFSIPKASTLLYSNVLLLNSFHSHRAVMFRAANNRKFGVIVEGSFRMSVVVLNRSFRRRDTHELRLIRNVWPIINLCNVLTHIIDESSPLYHLSTSDLLSGDLFFVVLFTGQDGIISDTMVARKAYHACDILVDHYFEDNITLTADGLYIDLDAINATYCVSEAGSQSDEVENQEYRSSCSSIELKATEYMSEASKADSPHSRYALM</sequence>
<evidence type="ECO:0000256" key="6">
    <source>
        <dbReference type="ARBA" id="ARBA00022958"/>
    </source>
</evidence>
<dbReference type="InterPro" id="IPR014756">
    <property type="entry name" value="Ig_E-set"/>
</dbReference>
<evidence type="ECO:0000256" key="4">
    <source>
        <dbReference type="ARBA" id="ARBA00022692"/>
    </source>
</evidence>
<dbReference type="PANTHER" id="PTHR11767">
    <property type="entry name" value="INWARD RECTIFIER POTASSIUM CHANNEL"/>
    <property type="match status" value="1"/>
</dbReference>
<comment type="similarity">
    <text evidence="11">Belongs to the inward rectifier-type potassium channel (TC 1.A.2.1) family.</text>
</comment>
<evidence type="ECO:0000256" key="1">
    <source>
        <dbReference type="ARBA" id="ARBA00004141"/>
    </source>
</evidence>
<dbReference type="EMBL" id="CAKLBC010000006">
    <property type="protein sequence ID" value="CAH0484525.1"/>
    <property type="molecule type" value="Genomic_DNA"/>
</dbReference>
<proteinExistence type="inferred from homology"/>
<organism evidence="16 17">
    <name type="scientific">Peronospora farinosa</name>
    <dbReference type="NCBI Taxonomy" id="134698"/>
    <lineage>
        <taxon>Eukaryota</taxon>
        <taxon>Sar</taxon>
        <taxon>Stramenopiles</taxon>
        <taxon>Oomycota</taxon>
        <taxon>Peronosporomycetes</taxon>
        <taxon>Peronosporales</taxon>
        <taxon>Peronosporaceae</taxon>
        <taxon>Peronospora</taxon>
    </lineage>
</organism>
<dbReference type="InterPro" id="IPR041647">
    <property type="entry name" value="IRK_C"/>
</dbReference>
<evidence type="ECO:0000256" key="5">
    <source>
        <dbReference type="ARBA" id="ARBA00022882"/>
    </source>
</evidence>
<dbReference type="Proteomes" id="UP001157938">
    <property type="component" value="Unassembled WGS sequence"/>
</dbReference>
<feature type="region of interest" description="Disordered" evidence="12">
    <location>
        <begin position="649"/>
        <end position="674"/>
    </location>
</feature>
<keyword evidence="10 11" id="KW-0407">Ion channel</keyword>
<feature type="compositionally biased region" description="Basic and acidic residues" evidence="12">
    <location>
        <begin position="649"/>
        <end position="664"/>
    </location>
</feature>
<reference evidence="16 17" key="1">
    <citation type="submission" date="2021-11" db="EMBL/GenBank/DDBJ databases">
        <authorList>
            <person name="Islam A."/>
            <person name="Islam S."/>
            <person name="Flora M.S."/>
            <person name="Rahman M."/>
            <person name="Ziaur R.M."/>
            <person name="Epstein J.H."/>
            <person name="Hassan M."/>
            <person name="Klassen M."/>
            <person name="Woodard K."/>
            <person name="Webb A."/>
            <person name="Webby R.J."/>
            <person name="El Zowalaty M.E."/>
        </authorList>
    </citation>
    <scope>NUCLEOTIDE SEQUENCE [LARGE SCALE GENOMIC DNA]</scope>
    <source>
        <strain evidence="16">Pf1</strain>
    </source>
</reference>
<evidence type="ECO:0000259" key="14">
    <source>
        <dbReference type="Pfam" id="PF07885"/>
    </source>
</evidence>
<evidence type="ECO:0000256" key="11">
    <source>
        <dbReference type="RuleBase" id="RU003822"/>
    </source>
</evidence>
<evidence type="ECO:0000256" key="7">
    <source>
        <dbReference type="ARBA" id="ARBA00022989"/>
    </source>
</evidence>
<dbReference type="SUPFAM" id="SSF81296">
    <property type="entry name" value="E set domains"/>
    <property type="match status" value="2"/>
</dbReference>
<dbReference type="InterPro" id="IPR013518">
    <property type="entry name" value="K_chnl_inward-rec_Kir_cyto"/>
</dbReference>
<protein>
    <recommendedName>
        <fullName evidence="18">Inward rectifier potassium channel C-terminal domain-containing protein</fullName>
    </recommendedName>
</protein>
<feature type="transmembrane region" description="Helical" evidence="13">
    <location>
        <begin position="781"/>
        <end position="797"/>
    </location>
</feature>
<feature type="transmembrane region" description="Helical" evidence="13">
    <location>
        <begin position="809"/>
        <end position="830"/>
    </location>
</feature>
<evidence type="ECO:0000259" key="15">
    <source>
        <dbReference type="Pfam" id="PF17655"/>
    </source>
</evidence>
<accession>A0ABN8BRX5</accession>
<evidence type="ECO:0000256" key="12">
    <source>
        <dbReference type="SAM" id="MobiDB-lite"/>
    </source>
</evidence>
<keyword evidence="6 11" id="KW-0630">Potassium</keyword>
<evidence type="ECO:0000313" key="17">
    <source>
        <dbReference type="Proteomes" id="UP001157938"/>
    </source>
</evidence>
<keyword evidence="5 11" id="KW-0851">Voltage-gated channel</keyword>
<keyword evidence="2 11" id="KW-0813">Transport</keyword>
<dbReference type="PANTHER" id="PTHR11767:SF102">
    <property type="entry name" value="INWARDLY RECTIFYING POTASSIUM CHANNEL 1, ISOFORM F"/>
    <property type="match status" value="1"/>
</dbReference>
<evidence type="ECO:0000256" key="9">
    <source>
        <dbReference type="ARBA" id="ARBA00023136"/>
    </source>
</evidence>
<dbReference type="InterPro" id="IPR016449">
    <property type="entry name" value="K_chnl_inward-rec_Kir"/>
</dbReference>
<feature type="transmembrane region" description="Helical" evidence="13">
    <location>
        <begin position="739"/>
        <end position="761"/>
    </location>
</feature>